<reference evidence="6" key="2">
    <citation type="submission" date="2018-02" db="UniProtKB">
        <authorList>
            <consortium name="EnsemblPlants"/>
        </authorList>
    </citation>
    <scope>IDENTIFICATION</scope>
    <source>
        <strain evidence="6">Williams 82</strain>
    </source>
</reference>
<evidence type="ECO:0008006" key="8">
    <source>
        <dbReference type="Google" id="ProtNLM"/>
    </source>
</evidence>
<dbReference type="PANTHER" id="PTHR31218">
    <property type="entry name" value="WAT1-RELATED PROTEIN"/>
    <property type="match status" value="1"/>
</dbReference>
<sequence>MNFRNILFAAAATNAVPAITFIMAVLIRMESISIKRVYGLAMILGSVLSLAGAITFALVKGPHLGFMKWYQENHNHTSHPLTIVHSKGDTIRGSLLML</sequence>
<protein>
    <recommendedName>
        <fullName evidence="8">WAT1-related protein</fullName>
    </recommendedName>
</protein>
<dbReference type="GO" id="GO:0016020">
    <property type="term" value="C:membrane"/>
    <property type="evidence" value="ECO:0007669"/>
    <property type="project" value="InterPro"/>
</dbReference>
<evidence type="ECO:0000313" key="5">
    <source>
        <dbReference type="EMBL" id="KRH13516.1"/>
    </source>
</evidence>
<evidence type="ECO:0000313" key="6">
    <source>
        <dbReference type="EnsemblPlants" id="KRH13516"/>
    </source>
</evidence>
<organism evidence="5">
    <name type="scientific">Glycine max</name>
    <name type="common">Soybean</name>
    <name type="synonym">Glycine hispida</name>
    <dbReference type="NCBI Taxonomy" id="3847"/>
    <lineage>
        <taxon>Eukaryota</taxon>
        <taxon>Viridiplantae</taxon>
        <taxon>Streptophyta</taxon>
        <taxon>Embryophyta</taxon>
        <taxon>Tracheophyta</taxon>
        <taxon>Spermatophyta</taxon>
        <taxon>Magnoliopsida</taxon>
        <taxon>eudicotyledons</taxon>
        <taxon>Gunneridae</taxon>
        <taxon>Pentapetalae</taxon>
        <taxon>rosids</taxon>
        <taxon>fabids</taxon>
        <taxon>Fabales</taxon>
        <taxon>Fabaceae</taxon>
        <taxon>Papilionoideae</taxon>
        <taxon>50 kb inversion clade</taxon>
        <taxon>NPAAA clade</taxon>
        <taxon>indigoferoid/millettioid clade</taxon>
        <taxon>Phaseoleae</taxon>
        <taxon>Glycine</taxon>
        <taxon>Glycine subgen. Soja</taxon>
    </lineage>
</organism>
<dbReference type="AlphaFoldDB" id="A0A0R0G5P2"/>
<dbReference type="InParanoid" id="A0A0R0G5P2"/>
<evidence type="ECO:0000256" key="3">
    <source>
        <dbReference type="ARBA" id="ARBA00023136"/>
    </source>
</evidence>
<evidence type="ECO:0000256" key="2">
    <source>
        <dbReference type="ARBA" id="ARBA00022989"/>
    </source>
</evidence>
<dbReference type="GO" id="GO:0022857">
    <property type="term" value="F:transmembrane transporter activity"/>
    <property type="evidence" value="ECO:0007669"/>
    <property type="project" value="InterPro"/>
</dbReference>
<name>A0A0R0G5P2_SOYBN</name>
<accession>A0A0R0G5P2</accession>
<reference evidence="5 6" key="1">
    <citation type="journal article" date="2010" name="Nature">
        <title>Genome sequence of the palaeopolyploid soybean.</title>
        <authorList>
            <person name="Schmutz J."/>
            <person name="Cannon S.B."/>
            <person name="Schlueter J."/>
            <person name="Ma J."/>
            <person name="Mitros T."/>
            <person name="Nelson W."/>
            <person name="Hyten D.L."/>
            <person name="Song Q."/>
            <person name="Thelen J.J."/>
            <person name="Cheng J."/>
            <person name="Xu D."/>
            <person name="Hellsten U."/>
            <person name="May G.D."/>
            <person name="Yu Y."/>
            <person name="Sakurai T."/>
            <person name="Umezawa T."/>
            <person name="Bhattacharyya M.K."/>
            <person name="Sandhu D."/>
            <person name="Valliyodan B."/>
            <person name="Lindquist E."/>
            <person name="Peto M."/>
            <person name="Grant D."/>
            <person name="Shu S."/>
            <person name="Goodstein D."/>
            <person name="Barry K."/>
            <person name="Futrell-Griggs M."/>
            <person name="Abernathy B."/>
            <person name="Du J."/>
            <person name="Tian Z."/>
            <person name="Zhu L."/>
            <person name="Gill N."/>
            <person name="Joshi T."/>
            <person name="Libault M."/>
            <person name="Sethuraman A."/>
            <person name="Zhang X.-C."/>
            <person name="Shinozaki K."/>
            <person name="Nguyen H.T."/>
            <person name="Wing R.A."/>
            <person name="Cregan P."/>
            <person name="Specht J."/>
            <person name="Grimwood J."/>
            <person name="Rokhsar D."/>
            <person name="Stacey G."/>
            <person name="Shoemaker R.C."/>
            <person name="Jackson S.A."/>
        </authorList>
    </citation>
    <scope>NUCLEOTIDE SEQUENCE [LARGE SCALE GENOMIC DNA]</scope>
    <source>
        <strain evidence="6">cv. Williams 82</strain>
        <tissue evidence="5">Callus</tissue>
    </source>
</reference>
<evidence type="ECO:0000256" key="1">
    <source>
        <dbReference type="ARBA" id="ARBA00022692"/>
    </source>
</evidence>
<reference evidence="5" key="3">
    <citation type="submission" date="2018-07" db="EMBL/GenBank/DDBJ databases">
        <title>WGS assembly of Glycine max.</title>
        <authorList>
            <person name="Schmutz J."/>
            <person name="Cannon S."/>
            <person name="Schlueter J."/>
            <person name="Ma J."/>
            <person name="Mitros T."/>
            <person name="Nelson W."/>
            <person name="Hyten D."/>
            <person name="Song Q."/>
            <person name="Thelen J."/>
            <person name="Cheng J."/>
            <person name="Xu D."/>
            <person name="Hellsten U."/>
            <person name="May G."/>
            <person name="Yu Y."/>
            <person name="Sakurai T."/>
            <person name="Umezawa T."/>
            <person name="Bhattacharyya M."/>
            <person name="Sandhu D."/>
            <person name="Valliyodan B."/>
            <person name="Lindquist E."/>
            <person name="Peto M."/>
            <person name="Grant D."/>
            <person name="Shu S."/>
            <person name="Goodstein D."/>
            <person name="Barry K."/>
            <person name="Futrell-Griggs M."/>
            <person name="Abernathy B."/>
            <person name="Du J."/>
            <person name="Tian Z."/>
            <person name="Zhu L."/>
            <person name="Gill N."/>
            <person name="Joshi T."/>
            <person name="Libault M."/>
            <person name="Sethuraman A."/>
            <person name="Zhang X."/>
            <person name="Shinozaki K."/>
            <person name="Nguyen H."/>
            <person name="Wing R."/>
            <person name="Cregan P."/>
            <person name="Specht J."/>
            <person name="Grimwood J."/>
            <person name="Rokhsar D."/>
            <person name="Stacey G."/>
            <person name="Shoemaker R."/>
            <person name="Jackson S."/>
        </authorList>
    </citation>
    <scope>NUCLEOTIDE SEQUENCE</scope>
    <source>
        <tissue evidence="5">Callus</tissue>
    </source>
</reference>
<dbReference type="EnsemblPlants" id="KRH13516">
    <property type="protein sequence ID" value="KRH13516"/>
    <property type="gene ID" value="GLYMA_15G245200"/>
</dbReference>
<proteinExistence type="predicted"/>
<dbReference type="InterPro" id="IPR030184">
    <property type="entry name" value="WAT1-related"/>
</dbReference>
<feature type="transmembrane region" description="Helical" evidence="4">
    <location>
        <begin position="39"/>
        <end position="59"/>
    </location>
</feature>
<gene>
    <name evidence="5" type="ORF">GLYMA_15G245200</name>
</gene>
<dbReference type="OrthoDB" id="1728340at2759"/>
<keyword evidence="2 4" id="KW-1133">Transmembrane helix</keyword>
<keyword evidence="3 4" id="KW-0472">Membrane</keyword>
<feature type="transmembrane region" description="Helical" evidence="4">
    <location>
        <begin position="6"/>
        <end position="27"/>
    </location>
</feature>
<keyword evidence="1 4" id="KW-0812">Transmembrane</keyword>
<dbReference type="Proteomes" id="UP000008827">
    <property type="component" value="Chromosome 15"/>
</dbReference>
<evidence type="ECO:0000256" key="4">
    <source>
        <dbReference type="SAM" id="Phobius"/>
    </source>
</evidence>
<evidence type="ECO:0000313" key="7">
    <source>
        <dbReference type="Proteomes" id="UP000008827"/>
    </source>
</evidence>
<keyword evidence="7" id="KW-1185">Reference proteome</keyword>
<dbReference type="EMBL" id="CM000848">
    <property type="protein sequence ID" value="KRH13516.1"/>
    <property type="molecule type" value="Genomic_DNA"/>
</dbReference>
<dbReference type="Gramene" id="KRH13516">
    <property type="protein sequence ID" value="KRH13516"/>
    <property type="gene ID" value="GLYMA_15G245200"/>
</dbReference>